<dbReference type="SUPFAM" id="SSF50969">
    <property type="entry name" value="YVTN repeat-like/Quinoprotein amine dehydrogenase"/>
    <property type="match status" value="1"/>
</dbReference>
<dbReference type="Proteomes" id="UP000194798">
    <property type="component" value="Unassembled WGS sequence"/>
</dbReference>
<dbReference type="InterPro" id="IPR011044">
    <property type="entry name" value="Quino_amine_DH_bsu"/>
</dbReference>
<gene>
    <name evidence="2" type="ORF">TPSD3_10550</name>
</gene>
<keyword evidence="1" id="KW-0812">Transmembrane</keyword>
<organism evidence="2 3">
    <name type="scientific">Thioflexithrix psekupsensis</name>
    <dbReference type="NCBI Taxonomy" id="1570016"/>
    <lineage>
        <taxon>Bacteria</taxon>
        <taxon>Pseudomonadati</taxon>
        <taxon>Pseudomonadota</taxon>
        <taxon>Gammaproteobacteria</taxon>
        <taxon>Thiotrichales</taxon>
        <taxon>Thioflexithrix</taxon>
    </lineage>
</organism>
<dbReference type="PANTHER" id="PTHR31270:SF1">
    <property type="entry name" value="GLUTAMINYL-PEPTIDE CYCLOTRANSFERASE"/>
    <property type="match status" value="1"/>
</dbReference>
<proteinExistence type="predicted"/>
<dbReference type="PANTHER" id="PTHR31270">
    <property type="entry name" value="GLUTAMINYL-PEPTIDE CYCLOTRANSFERASE"/>
    <property type="match status" value="1"/>
</dbReference>
<keyword evidence="3" id="KW-1185">Reference proteome</keyword>
<protein>
    <recommendedName>
        <fullName evidence="4">Glutamine cyclotransferase</fullName>
    </recommendedName>
</protein>
<dbReference type="AlphaFoldDB" id="A0A251X6J1"/>
<sequence length="256" mass="29657">MDRYQQYAQIAGLITGVLCPLWLFAAPHCDYRVVASYPHDTQAFTQGLIVENHVFYESTGLWGQSNLRQVDLTTGQVMQQVALDKQFFGEGLTRWDNQLIQLTWKAGKAFVYDMTRFERIKTFHYAGEGWGLTHDNVHLIMSDGTNQLRFLNPDDFSVQKTLAVFDQEKPIIHLNELEYVKQEIFANIWHTDLIAMINPETGQVNRWLDLTALRPETTLRHSQAVLNGIAYDVQQDRLFVTGKWWPTVFEIKMDPC</sequence>
<keyword evidence="1" id="KW-0472">Membrane</keyword>
<evidence type="ECO:0008006" key="4">
    <source>
        <dbReference type="Google" id="ProtNLM"/>
    </source>
</evidence>
<dbReference type="GO" id="GO:0016603">
    <property type="term" value="F:glutaminyl-peptide cyclotransferase activity"/>
    <property type="evidence" value="ECO:0007669"/>
    <property type="project" value="InterPro"/>
</dbReference>
<reference evidence="2 3" key="1">
    <citation type="submission" date="2016-12" db="EMBL/GenBank/DDBJ databases">
        <title>Thioflexothrix psekupsii D3 genome sequencing and assembly.</title>
        <authorList>
            <person name="Fomenkov A."/>
            <person name="Vincze T."/>
            <person name="Grabovich M."/>
            <person name="Anton B.P."/>
            <person name="Dubinina G."/>
            <person name="Orlova M."/>
            <person name="Belousova E."/>
            <person name="Roberts R.J."/>
        </authorList>
    </citation>
    <scope>NUCLEOTIDE SEQUENCE [LARGE SCALE GENOMIC DNA]</scope>
    <source>
        <strain evidence="2">D3</strain>
    </source>
</reference>
<evidence type="ECO:0000313" key="2">
    <source>
        <dbReference type="EMBL" id="OUD13081.1"/>
    </source>
</evidence>
<evidence type="ECO:0000313" key="3">
    <source>
        <dbReference type="Proteomes" id="UP000194798"/>
    </source>
</evidence>
<dbReference type="InterPro" id="IPR007788">
    <property type="entry name" value="QCT"/>
</dbReference>
<feature type="transmembrane region" description="Helical" evidence="1">
    <location>
        <begin position="7"/>
        <end position="25"/>
    </location>
</feature>
<dbReference type="Pfam" id="PF05096">
    <property type="entry name" value="Glu_cyclase_2"/>
    <property type="match status" value="1"/>
</dbReference>
<evidence type="ECO:0000256" key="1">
    <source>
        <dbReference type="SAM" id="Phobius"/>
    </source>
</evidence>
<dbReference type="EMBL" id="MSLT01000018">
    <property type="protein sequence ID" value="OUD13081.1"/>
    <property type="molecule type" value="Genomic_DNA"/>
</dbReference>
<keyword evidence="1" id="KW-1133">Transmembrane helix</keyword>
<comment type="caution">
    <text evidence="2">The sequence shown here is derived from an EMBL/GenBank/DDBJ whole genome shotgun (WGS) entry which is preliminary data.</text>
</comment>
<accession>A0A251X6J1</accession>
<dbReference type="RefSeq" id="WP_176329840.1">
    <property type="nucleotide sequence ID" value="NZ_MSLT01000018.1"/>
</dbReference>
<name>A0A251X6J1_9GAMM</name>